<dbReference type="InterPro" id="IPR001789">
    <property type="entry name" value="Sig_transdc_resp-reg_receiver"/>
</dbReference>
<evidence type="ECO:0000313" key="11">
    <source>
        <dbReference type="Proteomes" id="UP000183504"/>
    </source>
</evidence>
<evidence type="ECO:0000256" key="2">
    <source>
        <dbReference type="ARBA" id="ARBA00023012"/>
    </source>
</evidence>
<protein>
    <submittedName>
        <fullName evidence="10">Two-component signal transduction response regulator</fullName>
    </submittedName>
</protein>
<evidence type="ECO:0000313" key="10">
    <source>
        <dbReference type="EMBL" id="CEL91308.1"/>
    </source>
</evidence>
<dbReference type="RefSeq" id="WP_072074706.1">
    <property type="nucleotide sequence ID" value="NZ_CDMW01000001.1"/>
</dbReference>
<dbReference type="Proteomes" id="UP000183504">
    <property type="component" value="Unassembled WGS sequence"/>
</dbReference>
<name>A0A0B7GSV7_STRSA</name>
<dbReference type="PANTHER" id="PTHR48111:SF22">
    <property type="entry name" value="REGULATOR OF RPOS"/>
    <property type="match status" value="1"/>
</dbReference>
<dbReference type="SUPFAM" id="SSF46894">
    <property type="entry name" value="C-terminal effector domain of the bipartite response regulators"/>
    <property type="match status" value="1"/>
</dbReference>
<dbReference type="InterPro" id="IPR036388">
    <property type="entry name" value="WH-like_DNA-bd_sf"/>
</dbReference>
<dbReference type="FunFam" id="3.40.50.2300:FF:000002">
    <property type="entry name" value="DNA-binding response regulator PhoP"/>
    <property type="match status" value="1"/>
</dbReference>
<dbReference type="CDD" id="cd19935">
    <property type="entry name" value="REC_OmpR_CusR-like"/>
    <property type="match status" value="1"/>
</dbReference>
<dbReference type="PROSITE" id="PS50110">
    <property type="entry name" value="RESPONSE_REGULATORY"/>
    <property type="match status" value="1"/>
</dbReference>
<evidence type="ECO:0000256" key="4">
    <source>
        <dbReference type="ARBA" id="ARBA00023125"/>
    </source>
</evidence>
<feature type="DNA-binding region" description="OmpR/PhoB-type" evidence="7">
    <location>
        <begin position="125"/>
        <end position="223"/>
    </location>
</feature>
<dbReference type="EMBL" id="CDMW01000001">
    <property type="protein sequence ID" value="CEL91308.1"/>
    <property type="molecule type" value="Genomic_DNA"/>
</dbReference>
<dbReference type="SMART" id="SM00448">
    <property type="entry name" value="REC"/>
    <property type="match status" value="1"/>
</dbReference>
<dbReference type="PROSITE" id="PS51755">
    <property type="entry name" value="OMPR_PHOB"/>
    <property type="match status" value="1"/>
</dbReference>
<evidence type="ECO:0000259" key="8">
    <source>
        <dbReference type="PROSITE" id="PS50110"/>
    </source>
</evidence>
<dbReference type="Gene3D" id="1.10.10.10">
    <property type="entry name" value="Winged helix-like DNA-binding domain superfamily/Winged helix DNA-binding domain"/>
    <property type="match status" value="1"/>
</dbReference>
<dbReference type="GO" id="GO:0032993">
    <property type="term" value="C:protein-DNA complex"/>
    <property type="evidence" value="ECO:0007669"/>
    <property type="project" value="TreeGrafter"/>
</dbReference>
<accession>A0A0B7GSV7</accession>
<evidence type="ECO:0000256" key="6">
    <source>
        <dbReference type="PROSITE-ProRule" id="PRU00169"/>
    </source>
</evidence>
<proteinExistence type="predicted"/>
<feature type="domain" description="OmpR/PhoB-type" evidence="9">
    <location>
        <begin position="125"/>
        <end position="223"/>
    </location>
</feature>
<dbReference type="PANTHER" id="PTHR48111">
    <property type="entry name" value="REGULATOR OF RPOS"/>
    <property type="match status" value="1"/>
</dbReference>
<evidence type="ECO:0000256" key="3">
    <source>
        <dbReference type="ARBA" id="ARBA00023015"/>
    </source>
</evidence>
<keyword evidence="3" id="KW-0805">Transcription regulation</keyword>
<evidence type="ECO:0000256" key="7">
    <source>
        <dbReference type="PROSITE-ProRule" id="PRU01091"/>
    </source>
</evidence>
<gene>
    <name evidence="10" type="ORF">SSV_2034</name>
</gene>
<dbReference type="AlphaFoldDB" id="A0A0B7GSV7"/>
<keyword evidence="4 7" id="KW-0238">DNA-binding</keyword>
<dbReference type="Gene3D" id="6.10.250.690">
    <property type="match status" value="1"/>
</dbReference>
<dbReference type="GO" id="GO:0006355">
    <property type="term" value="P:regulation of DNA-templated transcription"/>
    <property type="evidence" value="ECO:0007669"/>
    <property type="project" value="InterPro"/>
</dbReference>
<reference evidence="10 11" key="1">
    <citation type="submission" date="2015-01" db="EMBL/GenBank/DDBJ databases">
        <authorList>
            <person name="Pelicic Vladimir"/>
        </authorList>
    </citation>
    <scope>NUCLEOTIDE SEQUENCE [LARGE SCALE GENOMIC DNA]</scope>
    <source>
        <strain evidence="10 11">2908</strain>
    </source>
</reference>
<keyword evidence="5" id="KW-0804">Transcription</keyword>
<dbReference type="Pfam" id="PF00486">
    <property type="entry name" value="Trans_reg_C"/>
    <property type="match status" value="1"/>
</dbReference>
<dbReference type="SUPFAM" id="SSF52172">
    <property type="entry name" value="CheY-like"/>
    <property type="match status" value="1"/>
</dbReference>
<feature type="modified residue" description="4-aspartylphosphate" evidence="6">
    <location>
        <position position="51"/>
    </location>
</feature>
<organism evidence="10 11">
    <name type="scientific">Streptococcus sanguinis</name>
    <dbReference type="NCBI Taxonomy" id="1305"/>
    <lineage>
        <taxon>Bacteria</taxon>
        <taxon>Bacillati</taxon>
        <taxon>Bacillota</taxon>
        <taxon>Bacilli</taxon>
        <taxon>Lactobacillales</taxon>
        <taxon>Streptococcaceae</taxon>
        <taxon>Streptococcus</taxon>
    </lineage>
</organism>
<dbReference type="InterPro" id="IPR039420">
    <property type="entry name" value="WalR-like"/>
</dbReference>
<dbReference type="SMART" id="SM00862">
    <property type="entry name" value="Trans_reg_C"/>
    <property type="match status" value="1"/>
</dbReference>
<dbReference type="GO" id="GO:0000976">
    <property type="term" value="F:transcription cis-regulatory region binding"/>
    <property type="evidence" value="ECO:0007669"/>
    <property type="project" value="TreeGrafter"/>
</dbReference>
<feature type="domain" description="Response regulatory" evidence="8">
    <location>
        <begin position="2"/>
        <end position="116"/>
    </location>
</feature>
<dbReference type="InterPro" id="IPR001867">
    <property type="entry name" value="OmpR/PhoB-type_DNA-bd"/>
</dbReference>
<dbReference type="Pfam" id="PF00072">
    <property type="entry name" value="Response_reg"/>
    <property type="match status" value="1"/>
</dbReference>
<dbReference type="Gene3D" id="3.40.50.2300">
    <property type="match status" value="1"/>
</dbReference>
<dbReference type="CDD" id="cd00383">
    <property type="entry name" value="trans_reg_C"/>
    <property type="match status" value="1"/>
</dbReference>
<keyword evidence="1 6" id="KW-0597">Phosphoprotein</keyword>
<dbReference type="GO" id="GO:0000156">
    <property type="term" value="F:phosphorelay response regulator activity"/>
    <property type="evidence" value="ECO:0007669"/>
    <property type="project" value="TreeGrafter"/>
</dbReference>
<dbReference type="InterPro" id="IPR016032">
    <property type="entry name" value="Sig_transdc_resp-reg_C-effctor"/>
</dbReference>
<evidence type="ECO:0000256" key="5">
    <source>
        <dbReference type="ARBA" id="ARBA00023163"/>
    </source>
</evidence>
<dbReference type="FunFam" id="1.10.10.10:FF:000005">
    <property type="entry name" value="Two-component system response regulator"/>
    <property type="match status" value="1"/>
</dbReference>
<keyword evidence="2" id="KW-0902">Two-component regulatory system</keyword>
<dbReference type="InterPro" id="IPR011006">
    <property type="entry name" value="CheY-like_superfamily"/>
</dbReference>
<sequence>MKLLLVEDEADLNRSLIKLLKKEHFSVDSAFDGEEALEFLEMVDYDLIILDIMMPRMDGFAFLEKIRQAGKQVIVLVLTARDSLEDKIRGLDLGADDYLVKPFEFEELLARLRALLRRQQRELVSQKIDLGDIILDLTKKAVLKDDQVLELTAKEYEVLEYLARNQDHILSREQIRDHVWDFDYEGESNIIDVLIKNIRRKIDQDKKQSIIHTKRGVGYVIWRSE</sequence>
<evidence type="ECO:0000259" key="9">
    <source>
        <dbReference type="PROSITE" id="PS51755"/>
    </source>
</evidence>
<evidence type="ECO:0000256" key="1">
    <source>
        <dbReference type="ARBA" id="ARBA00022553"/>
    </source>
</evidence>
<dbReference type="GO" id="GO:0005829">
    <property type="term" value="C:cytosol"/>
    <property type="evidence" value="ECO:0007669"/>
    <property type="project" value="TreeGrafter"/>
</dbReference>